<reference evidence="2 3" key="1">
    <citation type="journal article" date="2016" name="Genome Biol. Evol.">
        <title>Gene Family Evolution Reflects Adaptation to Soil Environmental Stressors in the Genome of the Collembolan Orchesella cincta.</title>
        <authorList>
            <person name="Faddeeva-Vakhrusheva A."/>
            <person name="Derks M.F."/>
            <person name="Anvar S.Y."/>
            <person name="Agamennone V."/>
            <person name="Suring W."/>
            <person name="Smit S."/>
            <person name="van Straalen N.M."/>
            <person name="Roelofs D."/>
        </authorList>
    </citation>
    <scope>NUCLEOTIDE SEQUENCE [LARGE SCALE GENOMIC DNA]</scope>
    <source>
        <tissue evidence="2">Mixed pool</tissue>
    </source>
</reference>
<gene>
    <name evidence="2" type="ORF">Ocin01_10427</name>
</gene>
<feature type="region of interest" description="Disordered" evidence="1">
    <location>
        <begin position="128"/>
        <end position="158"/>
    </location>
</feature>
<dbReference type="AlphaFoldDB" id="A0A1D2MT84"/>
<evidence type="ECO:0000256" key="1">
    <source>
        <dbReference type="SAM" id="MobiDB-lite"/>
    </source>
</evidence>
<dbReference type="EMBL" id="LJIJ01000559">
    <property type="protein sequence ID" value="ODM96253.1"/>
    <property type="molecule type" value="Genomic_DNA"/>
</dbReference>
<evidence type="ECO:0000313" key="2">
    <source>
        <dbReference type="EMBL" id="ODM96253.1"/>
    </source>
</evidence>
<keyword evidence="3" id="KW-1185">Reference proteome</keyword>
<dbReference type="Proteomes" id="UP000094527">
    <property type="component" value="Unassembled WGS sequence"/>
</dbReference>
<protein>
    <submittedName>
        <fullName evidence="2">Cys-Gly metallodipeptidase DUG1</fullName>
    </submittedName>
</protein>
<comment type="caution">
    <text evidence="2">The sequence shown here is derived from an EMBL/GenBank/DDBJ whole genome shotgun (WGS) entry which is preliminary data.</text>
</comment>
<organism evidence="2 3">
    <name type="scientific">Orchesella cincta</name>
    <name type="common">Springtail</name>
    <name type="synonym">Podura cincta</name>
    <dbReference type="NCBI Taxonomy" id="48709"/>
    <lineage>
        <taxon>Eukaryota</taxon>
        <taxon>Metazoa</taxon>
        <taxon>Ecdysozoa</taxon>
        <taxon>Arthropoda</taxon>
        <taxon>Hexapoda</taxon>
        <taxon>Collembola</taxon>
        <taxon>Entomobryomorpha</taxon>
        <taxon>Entomobryoidea</taxon>
        <taxon>Orchesellidae</taxon>
        <taxon>Orchesellinae</taxon>
        <taxon>Orchesella</taxon>
    </lineage>
</organism>
<evidence type="ECO:0000313" key="3">
    <source>
        <dbReference type="Proteomes" id="UP000094527"/>
    </source>
</evidence>
<accession>A0A1D2MT84</accession>
<name>A0A1D2MT84_ORCCI</name>
<sequence>MTDVKKTLDDIKSKGADRFNYHLKANYLPLGKGKEGERRNWDFGEKFDEEVFYFPLSQIQMTVRRENGSGGIFREIAVASEYIEDNKSQFISNLKEAVEIPSVSCWAASRPSCFQMVSWTDSKLKGAGFTHGNPSAGESRGGREDPPTSSHFNWLPGE</sequence>
<proteinExistence type="predicted"/>
<dbReference type="OrthoDB" id="7832001at2759"/>
<dbReference type="Gene3D" id="3.40.630.10">
    <property type="entry name" value="Zn peptidases"/>
    <property type="match status" value="1"/>
</dbReference>